<comment type="similarity">
    <text evidence="2 8">Belongs to the PHP hydrolase family. HisK subfamily.</text>
</comment>
<gene>
    <name evidence="10" type="ORF">CU635_08560</name>
    <name evidence="11" type="ORF">CVD25_15180</name>
</gene>
<accession>A0A2N5GN60</accession>
<reference evidence="11 13" key="2">
    <citation type="submission" date="2017-12" db="EMBL/GenBank/DDBJ databases">
        <title>Comparative Functional Genomics of Dry Heat Resistant strains isolated from the Viking Spacecraft.</title>
        <authorList>
            <person name="Seuylemezian A."/>
            <person name="Cooper K."/>
            <person name="Vaishampayan P."/>
        </authorList>
    </citation>
    <scope>NUCLEOTIDE SEQUENCE [LARGE SCALE GENOMIC DNA]</scope>
    <source>
        <strain evidence="11 13">ATCC 29669</strain>
    </source>
</reference>
<dbReference type="EMBL" id="PGVA01000017">
    <property type="protein sequence ID" value="PLR83710.1"/>
    <property type="molecule type" value="Genomic_DNA"/>
</dbReference>
<dbReference type="OrthoDB" id="9775255at2"/>
<evidence type="ECO:0000256" key="5">
    <source>
        <dbReference type="ARBA" id="ARBA00022801"/>
    </source>
</evidence>
<dbReference type="PANTHER" id="PTHR21039:SF0">
    <property type="entry name" value="HISTIDINOL-PHOSPHATASE"/>
    <property type="match status" value="1"/>
</dbReference>
<dbReference type="RefSeq" id="WP_101576895.1">
    <property type="nucleotide sequence ID" value="NZ_PGVA01000017.1"/>
</dbReference>
<keyword evidence="5 8" id="KW-0378">Hydrolase</keyword>
<evidence type="ECO:0000256" key="8">
    <source>
        <dbReference type="RuleBase" id="RU366003"/>
    </source>
</evidence>
<evidence type="ECO:0000256" key="4">
    <source>
        <dbReference type="ARBA" id="ARBA00022605"/>
    </source>
</evidence>
<dbReference type="SUPFAM" id="SSF89550">
    <property type="entry name" value="PHP domain-like"/>
    <property type="match status" value="1"/>
</dbReference>
<evidence type="ECO:0000256" key="6">
    <source>
        <dbReference type="ARBA" id="ARBA00023102"/>
    </source>
</evidence>
<dbReference type="EMBL" id="PGVD01000041">
    <property type="protein sequence ID" value="PLR95188.1"/>
    <property type="molecule type" value="Genomic_DNA"/>
</dbReference>
<evidence type="ECO:0000313" key="12">
    <source>
        <dbReference type="Proteomes" id="UP000234951"/>
    </source>
</evidence>
<keyword evidence="13" id="KW-1185">Reference proteome</keyword>
<name>A0A2N5GN60_9BACI</name>
<dbReference type="GO" id="GO:0004401">
    <property type="term" value="F:histidinol-phosphatase activity"/>
    <property type="evidence" value="ECO:0007669"/>
    <property type="project" value="UniProtKB-UniRule"/>
</dbReference>
<evidence type="ECO:0000256" key="7">
    <source>
        <dbReference type="ARBA" id="ARBA00049158"/>
    </source>
</evidence>
<dbReference type="GO" id="GO:0000105">
    <property type="term" value="P:L-histidine biosynthetic process"/>
    <property type="evidence" value="ECO:0007669"/>
    <property type="project" value="UniProtKB-UniRule"/>
</dbReference>
<evidence type="ECO:0000259" key="9">
    <source>
        <dbReference type="Pfam" id="PF02811"/>
    </source>
</evidence>
<evidence type="ECO:0000256" key="3">
    <source>
        <dbReference type="ARBA" id="ARBA00013085"/>
    </source>
</evidence>
<organism evidence="10 12">
    <name type="scientific">Bacillus canaveralius</name>
    <dbReference type="NCBI Taxonomy" id="1403243"/>
    <lineage>
        <taxon>Bacteria</taxon>
        <taxon>Bacillati</taxon>
        <taxon>Bacillota</taxon>
        <taxon>Bacilli</taxon>
        <taxon>Bacillales</taxon>
        <taxon>Bacillaceae</taxon>
        <taxon>Bacillus</taxon>
    </lineage>
</organism>
<dbReference type="CDD" id="cd12110">
    <property type="entry name" value="PHP_HisPPase_Hisj_like"/>
    <property type="match status" value="1"/>
</dbReference>
<proteinExistence type="inferred from homology"/>
<keyword evidence="6 8" id="KW-0368">Histidine biosynthesis</keyword>
<dbReference type="Gene3D" id="3.20.20.140">
    <property type="entry name" value="Metal-dependent hydrolases"/>
    <property type="match status" value="1"/>
</dbReference>
<dbReference type="AlphaFoldDB" id="A0A2N5GN60"/>
<dbReference type="Proteomes" id="UP000234951">
    <property type="component" value="Unassembled WGS sequence"/>
</dbReference>
<protein>
    <recommendedName>
        <fullName evidence="3 8">Histidinol-phosphatase</fullName>
        <shortName evidence="8">HolPase</shortName>
        <ecNumber evidence="3 8">3.1.3.15</ecNumber>
    </recommendedName>
</protein>
<reference evidence="10 12" key="1">
    <citation type="submission" date="2017-11" db="EMBL/GenBank/DDBJ databases">
        <title>Comparitive Functional Genomics of Dry Heat Resistant strains isolated from the Viking Spacecraft.</title>
        <authorList>
            <person name="Seuylemezian A."/>
            <person name="Cooper K."/>
            <person name="Vaishampayan P."/>
        </authorList>
    </citation>
    <scope>NUCLEOTIDE SEQUENCE [LARGE SCALE GENOMIC DNA]</scope>
    <source>
        <strain evidence="10 12">M4.6</strain>
    </source>
</reference>
<dbReference type="GO" id="GO:0005737">
    <property type="term" value="C:cytoplasm"/>
    <property type="evidence" value="ECO:0007669"/>
    <property type="project" value="TreeGrafter"/>
</dbReference>
<evidence type="ECO:0000256" key="1">
    <source>
        <dbReference type="ARBA" id="ARBA00004970"/>
    </source>
</evidence>
<dbReference type="InterPro" id="IPR004013">
    <property type="entry name" value="PHP_dom"/>
</dbReference>
<evidence type="ECO:0000256" key="2">
    <source>
        <dbReference type="ARBA" id="ARBA00009152"/>
    </source>
</evidence>
<dbReference type="Proteomes" id="UP000235114">
    <property type="component" value="Unassembled WGS sequence"/>
</dbReference>
<dbReference type="EC" id="3.1.3.15" evidence="3 8"/>
<dbReference type="InterPro" id="IPR010140">
    <property type="entry name" value="Histidinol_P_phosphatase_HisJ"/>
</dbReference>
<comment type="caution">
    <text evidence="10">The sequence shown here is derived from an EMBL/GenBank/DDBJ whole genome shotgun (WGS) entry which is preliminary data.</text>
</comment>
<dbReference type="NCBIfam" id="TIGR01856">
    <property type="entry name" value="hisJ_fam"/>
    <property type="match status" value="1"/>
</dbReference>
<keyword evidence="4 8" id="KW-0028">Amino-acid biosynthesis</keyword>
<evidence type="ECO:0000313" key="13">
    <source>
        <dbReference type="Proteomes" id="UP000235114"/>
    </source>
</evidence>
<dbReference type="Pfam" id="PF02811">
    <property type="entry name" value="PHP"/>
    <property type="match status" value="1"/>
</dbReference>
<dbReference type="UniPathway" id="UPA00031">
    <property type="reaction ID" value="UER00013"/>
</dbReference>
<sequence>MLKDGHIHTKYCPHGTADSFSEYIEKAIKLGFQEITFTEHAPLPEQFEDPAPGKDSAMNPELLDAYFADLDVLKKKFAGVIKINTGLEVDFIEGYEEETRRFLDKVGPKLDDAILSVHFLKYRDSYDCLDYSPEVFGQMIEKYGTIEALYERYFDTLLLSIKANLGRYKPTRIGHITLVRKFHKKFPAAYDYSERLAEILLVLKIYDYALDYNGAGTAKPLCREPYPPDWIAEKAVELGIPLVYGSDAHQAKELGQGREQMAFIQLPE</sequence>
<comment type="catalytic activity">
    <reaction evidence="7 8">
        <text>L-histidinol phosphate + H2O = L-histidinol + phosphate</text>
        <dbReference type="Rhea" id="RHEA:14465"/>
        <dbReference type="ChEBI" id="CHEBI:15377"/>
        <dbReference type="ChEBI" id="CHEBI:43474"/>
        <dbReference type="ChEBI" id="CHEBI:57699"/>
        <dbReference type="ChEBI" id="CHEBI:57980"/>
        <dbReference type="EC" id="3.1.3.15"/>
    </reaction>
</comment>
<dbReference type="NCBIfam" id="NF005996">
    <property type="entry name" value="PRK08123.1"/>
    <property type="match status" value="1"/>
</dbReference>
<evidence type="ECO:0000313" key="11">
    <source>
        <dbReference type="EMBL" id="PLR95188.1"/>
    </source>
</evidence>
<dbReference type="InterPro" id="IPR016195">
    <property type="entry name" value="Pol/histidinol_Pase-like"/>
</dbReference>
<dbReference type="PANTHER" id="PTHR21039">
    <property type="entry name" value="HISTIDINOL PHOSPHATASE-RELATED"/>
    <property type="match status" value="1"/>
</dbReference>
<evidence type="ECO:0000313" key="10">
    <source>
        <dbReference type="EMBL" id="PLR83710.1"/>
    </source>
</evidence>
<feature type="domain" description="PHP" evidence="9">
    <location>
        <begin position="4"/>
        <end position="213"/>
    </location>
</feature>
<comment type="pathway">
    <text evidence="1 8">Amino-acid biosynthesis; L-histidine biosynthesis; L-histidine from 5-phospho-alpha-D-ribose 1-diphosphate: step 8/9.</text>
</comment>